<protein>
    <submittedName>
        <fullName evidence="1">Uncharacterized protein</fullName>
    </submittedName>
</protein>
<feature type="non-terminal residue" evidence="1">
    <location>
        <position position="70"/>
    </location>
</feature>
<keyword evidence="2" id="KW-1185">Reference proteome</keyword>
<name>A0A2P5DDF9_PARAD</name>
<evidence type="ECO:0000313" key="1">
    <source>
        <dbReference type="EMBL" id="PON71319.1"/>
    </source>
</evidence>
<dbReference type="OrthoDB" id="10342032at2759"/>
<evidence type="ECO:0000313" key="2">
    <source>
        <dbReference type="Proteomes" id="UP000237105"/>
    </source>
</evidence>
<dbReference type="Proteomes" id="UP000237105">
    <property type="component" value="Unassembled WGS sequence"/>
</dbReference>
<gene>
    <name evidence="1" type="ORF">PanWU01x14_074590</name>
</gene>
<accession>A0A2P5DDF9</accession>
<proteinExistence type="predicted"/>
<dbReference type="AlphaFoldDB" id="A0A2P5DDF9"/>
<comment type="caution">
    <text evidence="1">The sequence shown here is derived from an EMBL/GenBank/DDBJ whole genome shotgun (WGS) entry which is preliminary data.</text>
</comment>
<dbReference type="EMBL" id="JXTB01000045">
    <property type="protein sequence ID" value="PON71319.1"/>
    <property type="molecule type" value="Genomic_DNA"/>
</dbReference>
<sequence>MATEVGNLYNGRHQRGISTCTYHMISPVVVHSLLVYVRGTHSETLRTTAVSTFLKKMTATVLTERWLCLS</sequence>
<organism evidence="1 2">
    <name type="scientific">Parasponia andersonii</name>
    <name type="common">Sponia andersonii</name>
    <dbReference type="NCBI Taxonomy" id="3476"/>
    <lineage>
        <taxon>Eukaryota</taxon>
        <taxon>Viridiplantae</taxon>
        <taxon>Streptophyta</taxon>
        <taxon>Embryophyta</taxon>
        <taxon>Tracheophyta</taxon>
        <taxon>Spermatophyta</taxon>
        <taxon>Magnoliopsida</taxon>
        <taxon>eudicotyledons</taxon>
        <taxon>Gunneridae</taxon>
        <taxon>Pentapetalae</taxon>
        <taxon>rosids</taxon>
        <taxon>fabids</taxon>
        <taxon>Rosales</taxon>
        <taxon>Cannabaceae</taxon>
        <taxon>Parasponia</taxon>
    </lineage>
</organism>
<reference evidence="2" key="1">
    <citation type="submission" date="2016-06" db="EMBL/GenBank/DDBJ databases">
        <title>Parallel loss of symbiosis genes in relatives of nitrogen-fixing non-legume Parasponia.</title>
        <authorList>
            <person name="Van Velzen R."/>
            <person name="Holmer R."/>
            <person name="Bu F."/>
            <person name="Rutten L."/>
            <person name="Van Zeijl A."/>
            <person name="Liu W."/>
            <person name="Santuari L."/>
            <person name="Cao Q."/>
            <person name="Sharma T."/>
            <person name="Shen D."/>
            <person name="Roswanjaya Y."/>
            <person name="Wardhani T."/>
            <person name="Kalhor M.S."/>
            <person name="Jansen J."/>
            <person name="Van den Hoogen J."/>
            <person name="Gungor B."/>
            <person name="Hartog M."/>
            <person name="Hontelez J."/>
            <person name="Verver J."/>
            <person name="Yang W.-C."/>
            <person name="Schijlen E."/>
            <person name="Repin R."/>
            <person name="Schilthuizen M."/>
            <person name="Schranz E."/>
            <person name="Heidstra R."/>
            <person name="Miyata K."/>
            <person name="Fedorova E."/>
            <person name="Kohlen W."/>
            <person name="Bisseling T."/>
            <person name="Smit S."/>
            <person name="Geurts R."/>
        </authorList>
    </citation>
    <scope>NUCLEOTIDE SEQUENCE [LARGE SCALE GENOMIC DNA]</scope>
    <source>
        <strain evidence="2">cv. WU1-14</strain>
    </source>
</reference>